<dbReference type="EC" id="1.6.5.3" evidence="2"/>
<dbReference type="RefSeq" id="WP_005857508.1">
    <property type="nucleotide sequence ID" value="NZ_AAYA01000004.1"/>
</dbReference>
<evidence type="ECO:0000313" key="3">
    <source>
        <dbReference type="Proteomes" id="UP000005713"/>
    </source>
</evidence>
<reference evidence="2 3" key="1">
    <citation type="submission" date="2006-06" db="EMBL/GenBank/DDBJ databases">
        <authorList>
            <person name="Moran M.A."/>
            <person name="Ferriera S."/>
            <person name="Johnson J."/>
            <person name="Kravitz S."/>
            <person name="Beeson K."/>
            <person name="Sutton G."/>
            <person name="Rogers Y.-H."/>
            <person name="Friedman R."/>
            <person name="Frazier M."/>
            <person name="Venter J.C."/>
        </authorList>
    </citation>
    <scope>NUCLEOTIDE SEQUENCE [LARGE SCALE GENOMIC DNA]</scope>
    <source>
        <strain evidence="2 3">E-37</strain>
    </source>
</reference>
<keyword evidence="1" id="KW-1133">Transmembrane helix</keyword>
<dbReference type="AlphaFoldDB" id="A3K1E6"/>
<keyword evidence="1" id="KW-0812">Transmembrane</keyword>
<keyword evidence="1" id="KW-0472">Membrane</keyword>
<evidence type="ECO:0000256" key="1">
    <source>
        <dbReference type="SAM" id="Phobius"/>
    </source>
</evidence>
<comment type="caution">
    <text evidence="2">The sequence shown here is derived from an EMBL/GenBank/DDBJ whole genome shotgun (WGS) entry which is preliminary data.</text>
</comment>
<protein>
    <submittedName>
        <fullName evidence="2">NADH dehydrogenase subunit K</fullName>
        <ecNumber evidence="2">1.6.5.3</ecNumber>
    </submittedName>
</protein>
<evidence type="ECO:0000313" key="2">
    <source>
        <dbReference type="EMBL" id="EBA08742.1"/>
    </source>
</evidence>
<organism evidence="2 3">
    <name type="scientific">Sagittula stellata (strain ATCC 700073 / DSM 11524 / E-37)</name>
    <dbReference type="NCBI Taxonomy" id="388399"/>
    <lineage>
        <taxon>Bacteria</taxon>
        <taxon>Pseudomonadati</taxon>
        <taxon>Pseudomonadota</taxon>
        <taxon>Alphaproteobacteria</taxon>
        <taxon>Rhodobacterales</taxon>
        <taxon>Roseobacteraceae</taxon>
        <taxon>Sagittula</taxon>
    </lineage>
</organism>
<keyword evidence="2" id="KW-0560">Oxidoreductase</keyword>
<proteinExistence type="predicted"/>
<dbReference type="EMBL" id="AAYA01000004">
    <property type="protein sequence ID" value="EBA08742.1"/>
    <property type="molecule type" value="Genomic_DNA"/>
</dbReference>
<keyword evidence="3" id="KW-1185">Reference proteome</keyword>
<sequence length="65" mass="7339">MNAFWDLLFSPAGLVLYAGFWALKIVAGAWVLSKLVLLLPARMQVWAEDKLVRLRLMKRKVGPLG</sequence>
<dbReference type="eggNOG" id="ENOG502ZQVX">
    <property type="taxonomic scope" value="Bacteria"/>
</dbReference>
<gene>
    <name evidence="2" type="ORF">SSE37_03830</name>
</gene>
<dbReference type="GO" id="GO:0016491">
    <property type="term" value="F:oxidoreductase activity"/>
    <property type="evidence" value="ECO:0007669"/>
    <property type="project" value="UniProtKB-KW"/>
</dbReference>
<dbReference type="Proteomes" id="UP000005713">
    <property type="component" value="Unassembled WGS sequence"/>
</dbReference>
<dbReference type="OrthoDB" id="7866241at2"/>
<accession>A3K1E6</accession>
<feature type="transmembrane region" description="Helical" evidence="1">
    <location>
        <begin position="12"/>
        <end position="33"/>
    </location>
</feature>
<name>A3K1E6_SAGS3</name>